<feature type="non-terminal residue" evidence="2">
    <location>
        <position position="197"/>
    </location>
</feature>
<dbReference type="Proteomes" id="UP000269721">
    <property type="component" value="Unassembled WGS sequence"/>
</dbReference>
<sequence length="197" mass="22989">MLASSLVSGLSFPPHVLTERSHRGVGILTLCPPTPSPEAELSEARREIKTLKDERRRLASEKRGLEEKIICLETDVNNKDVQLREATMRIEGLETDRRFLFERNKELSARCETLETQMMETKQNLEKATSQLRKENADIREKASTIERRLRERIAQKEQEFDDYVANQEDHAADLDRTKDEVYVRLALRFNFSFKHD</sequence>
<gene>
    <name evidence="2" type="ORF">BDK51DRAFT_49084</name>
</gene>
<accession>A0A4P9W2Z0</accession>
<keyword evidence="1" id="KW-0175">Coiled coil</keyword>
<dbReference type="AlphaFoldDB" id="A0A4P9W2Z0"/>
<dbReference type="Gene3D" id="1.10.287.1490">
    <property type="match status" value="1"/>
</dbReference>
<feature type="coiled-coil region" evidence="1">
    <location>
        <begin position="41"/>
        <end position="167"/>
    </location>
</feature>
<protein>
    <submittedName>
        <fullName evidence="2">Uncharacterized protein</fullName>
    </submittedName>
</protein>
<evidence type="ECO:0000256" key="1">
    <source>
        <dbReference type="SAM" id="Coils"/>
    </source>
</evidence>
<evidence type="ECO:0000313" key="2">
    <source>
        <dbReference type="EMBL" id="RKO84436.1"/>
    </source>
</evidence>
<evidence type="ECO:0000313" key="3">
    <source>
        <dbReference type="Proteomes" id="UP000269721"/>
    </source>
</evidence>
<proteinExistence type="predicted"/>
<reference evidence="3" key="1">
    <citation type="journal article" date="2018" name="Nat. Microbiol.">
        <title>Leveraging single-cell genomics to expand the fungal tree of life.</title>
        <authorList>
            <person name="Ahrendt S.R."/>
            <person name="Quandt C.A."/>
            <person name="Ciobanu D."/>
            <person name="Clum A."/>
            <person name="Salamov A."/>
            <person name="Andreopoulos B."/>
            <person name="Cheng J.F."/>
            <person name="Woyke T."/>
            <person name="Pelin A."/>
            <person name="Henrissat B."/>
            <person name="Reynolds N.K."/>
            <person name="Benny G.L."/>
            <person name="Smith M.E."/>
            <person name="James T.Y."/>
            <person name="Grigoriev I.V."/>
        </authorList>
    </citation>
    <scope>NUCLEOTIDE SEQUENCE [LARGE SCALE GENOMIC DNA]</scope>
</reference>
<name>A0A4P9W2Z0_9FUNG</name>
<keyword evidence="3" id="KW-1185">Reference proteome</keyword>
<organism evidence="2 3">
    <name type="scientific">Blyttiomyces helicus</name>
    <dbReference type="NCBI Taxonomy" id="388810"/>
    <lineage>
        <taxon>Eukaryota</taxon>
        <taxon>Fungi</taxon>
        <taxon>Fungi incertae sedis</taxon>
        <taxon>Chytridiomycota</taxon>
        <taxon>Chytridiomycota incertae sedis</taxon>
        <taxon>Chytridiomycetes</taxon>
        <taxon>Chytridiomycetes incertae sedis</taxon>
        <taxon>Blyttiomyces</taxon>
    </lineage>
</organism>
<dbReference type="EMBL" id="ML000103">
    <property type="protein sequence ID" value="RKO84436.1"/>
    <property type="molecule type" value="Genomic_DNA"/>
</dbReference>
<dbReference type="OrthoDB" id="331602at2759"/>